<dbReference type="Proteomes" id="UP000249645">
    <property type="component" value="Unassembled WGS sequence"/>
</dbReference>
<feature type="chain" id="PRO_5016089334" description="YD repeat-containing protein" evidence="2">
    <location>
        <begin position="26"/>
        <end position="73"/>
    </location>
</feature>
<evidence type="ECO:0000256" key="1">
    <source>
        <dbReference type="SAM" id="MobiDB-lite"/>
    </source>
</evidence>
<organism evidence="3 4">
    <name type="scientific">Pseudopedobacter saltans</name>
    <dbReference type="NCBI Taxonomy" id="151895"/>
    <lineage>
        <taxon>Bacteria</taxon>
        <taxon>Pseudomonadati</taxon>
        <taxon>Bacteroidota</taxon>
        <taxon>Sphingobacteriia</taxon>
        <taxon>Sphingobacteriales</taxon>
        <taxon>Sphingobacteriaceae</taxon>
        <taxon>Pseudopedobacter</taxon>
    </lineage>
</organism>
<name>A0A2W5EMH5_9SPHI</name>
<dbReference type="AlphaFoldDB" id="A0A2W5EMH5"/>
<keyword evidence="2" id="KW-0732">Signal</keyword>
<comment type="caution">
    <text evidence="3">The sequence shown here is derived from an EMBL/GenBank/DDBJ whole genome shotgun (WGS) entry which is preliminary data.</text>
</comment>
<feature type="signal peptide" evidence="2">
    <location>
        <begin position="1"/>
        <end position="25"/>
    </location>
</feature>
<dbReference type="InterPro" id="IPR006530">
    <property type="entry name" value="YD"/>
</dbReference>
<evidence type="ECO:0008006" key="5">
    <source>
        <dbReference type="Google" id="ProtNLM"/>
    </source>
</evidence>
<dbReference type="EMBL" id="QFOI01000356">
    <property type="protein sequence ID" value="PZP43713.1"/>
    <property type="molecule type" value="Genomic_DNA"/>
</dbReference>
<evidence type="ECO:0000256" key="2">
    <source>
        <dbReference type="SAM" id="SignalP"/>
    </source>
</evidence>
<feature type="non-terminal residue" evidence="3">
    <location>
        <position position="73"/>
    </location>
</feature>
<evidence type="ECO:0000313" key="3">
    <source>
        <dbReference type="EMBL" id="PZP43713.1"/>
    </source>
</evidence>
<reference evidence="3 4" key="1">
    <citation type="submission" date="2017-11" db="EMBL/GenBank/DDBJ databases">
        <title>Infants hospitalized years apart are colonized by the same room-sourced microbial strains.</title>
        <authorList>
            <person name="Brooks B."/>
            <person name="Olm M.R."/>
            <person name="Firek B.A."/>
            <person name="Baker R."/>
            <person name="Thomas B.C."/>
            <person name="Morowitz M.J."/>
            <person name="Banfield J.F."/>
        </authorList>
    </citation>
    <scope>NUCLEOTIDE SEQUENCE [LARGE SCALE GENOMIC DNA]</scope>
    <source>
        <strain evidence="3">S2_009_000_R2_76</strain>
    </source>
</reference>
<feature type="compositionally biased region" description="Basic and acidic residues" evidence="1">
    <location>
        <begin position="48"/>
        <end position="63"/>
    </location>
</feature>
<proteinExistence type="predicted"/>
<protein>
    <recommendedName>
        <fullName evidence="5">YD repeat-containing protein</fullName>
    </recommendedName>
</protein>
<accession>A0A2W5EMH5</accession>
<evidence type="ECO:0000313" key="4">
    <source>
        <dbReference type="Proteomes" id="UP000249645"/>
    </source>
</evidence>
<gene>
    <name evidence="3" type="ORF">DI598_15410</name>
</gene>
<feature type="region of interest" description="Disordered" evidence="1">
    <location>
        <begin position="35"/>
        <end position="73"/>
    </location>
</feature>
<dbReference type="NCBIfam" id="TIGR01643">
    <property type="entry name" value="YD_repeat_2x"/>
    <property type="match status" value="1"/>
</dbReference>
<sequence length="73" mass="7974">MKGFHVFTIVLILFGSIFFGSDASAQVDIPAGTNTSNVTYDSQGRPIKKTDQSGDTLKHRDGSEDSISISFRY</sequence>